<gene>
    <name evidence="3" type="ORF">FGO68_gene6727</name>
</gene>
<keyword evidence="4" id="KW-1185">Reference proteome</keyword>
<keyword evidence="1" id="KW-0175">Coiled coil</keyword>
<organism evidence="3 4">
    <name type="scientific">Halteria grandinella</name>
    <dbReference type="NCBI Taxonomy" id="5974"/>
    <lineage>
        <taxon>Eukaryota</taxon>
        <taxon>Sar</taxon>
        <taxon>Alveolata</taxon>
        <taxon>Ciliophora</taxon>
        <taxon>Intramacronucleata</taxon>
        <taxon>Spirotrichea</taxon>
        <taxon>Stichotrichia</taxon>
        <taxon>Sporadotrichida</taxon>
        <taxon>Halteriidae</taxon>
        <taxon>Halteria</taxon>
    </lineage>
</organism>
<evidence type="ECO:0000259" key="2">
    <source>
        <dbReference type="PROSITE" id="PS51886"/>
    </source>
</evidence>
<proteinExistence type="predicted"/>
<dbReference type="SMART" id="SM00584">
    <property type="entry name" value="TLDc"/>
    <property type="match status" value="1"/>
</dbReference>
<name>A0A8J8NSC5_HALGN</name>
<dbReference type="InterPro" id="IPR006571">
    <property type="entry name" value="TLDc_dom"/>
</dbReference>
<feature type="domain" description="TLDc" evidence="2">
    <location>
        <begin position="308"/>
        <end position="472"/>
    </location>
</feature>
<reference evidence="3" key="1">
    <citation type="submission" date="2019-06" db="EMBL/GenBank/DDBJ databases">
        <authorList>
            <person name="Zheng W."/>
        </authorList>
    </citation>
    <scope>NUCLEOTIDE SEQUENCE</scope>
    <source>
        <strain evidence="3">QDHG01</strain>
    </source>
</reference>
<protein>
    <recommendedName>
        <fullName evidence="2">TLDc domain-containing protein</fullName>
    </recommendedName>
</protein>
<evidence type="ECO:0000256" key="1">
    <source>
        <dbReference type="SAM" id="Coils"/>
    </source>
</evidence>
<feature type="coiled-coil region" evidence="1">
    <location>
        <begin position="234"/>
        <end position="261"/>
    </location>
</feature>
<dbReference type="OrthoDB" id="25620at2759"/>
<evidence type="ECO:0000313" key="3">
    <source>
        <dbReference type="EMBL" id="TNV79889.1"/>
    </source>
</evidence>
<evidence type="ECO:0000313" key="4">
    <source>
        <dbReference type="Proteomes" id="UP000785679"/>
    </source>
</evidence>
<sequence length="484" mass="55379">MSLCSCQRERAIYYCNEPSCPSKTTQPYYCDECAEMVEEKHPHAPKKIVREISTYSQEWLTVKRAISSNVKEAEQRFVEQGALIRYLERALISMPRIDGNFQFKSLLLEFDALRNLHERLERYFSEDVEPFIITFRVGELLELRGQCAKFAQEGAKYEYNRLKVRSLEERLLKYSQLQGAPQVYPSLAAPQEQQHATPGGEGASDDTRITKVENQMKLLANLQANIENGRAPIIKEIQESINKSKDEIEKEKKALGNHEQMVYMLIQENKELKAIVQDMGEKLGGLLQIQEQTALRKSLRNKLEGSKILASEEKIAFVISTLKDWYDEPPAFKLLYRATKHGDSAQQYHKNCDNQGALLYIIKTTTGKVFGAFTSVNQDSTGSYKSDNKAYIWSLELKKKFTPNQFVNTNICNAAYGPYMGQGSDFYLSGNFLTQTHQMTQNGMYNLPSPQTITGAQGNTFQVEEFEVYKVRVKEEDELSDDDE</sequence>
<dbReference type="Proteomes" id="UP000785679">
    <property type="component" value="Unassembled WGS sequence"/>
</dbReference>
<dbReference type="PROSITE" id="PS51886">
    <property type="entry name" value="TLDC"/>
    <property type="match status" value="1"/>
</dbReference>
<comment type="caution">
    <text evidence="3">The sequence shown here is derived from an EMBL/GenBank/DDBJ whole genome shotgun (WGS) entry which is preliminary data.</text>
</comment>
<accession>A0A8J8NSC5</accession>
<dbReference type="AlphaFoldDB" id="A0A8J8NSC5"/>
<dbReference type="Pfam" id="PF07534">
    <property type="entry name" value="TLD"/>
    <property type="match status" value="1"/>
</dbReference>
<dbReference type="EMBL" id="RRYP01008272">
    <property type="protein sequence ID" value="TNV79889.1"/>
    <property type="molecule type" value="Genomic_DNA"/>
</dbReference>